<name>W9HG89_FUSOX</name>
<protein>
    <submittedName>
        <fullName evidence="1">Uncharacterized protein</fullName>
    </submittedName>
</protein>
<reference evidence="1 2" key="1">
    <citation type="submission" date="2011-06" db="EMBL/GenBank/DDBJ databases">
        <title>The Genome Sequence of Fusarium oxysporum FOSC 3-a.</title>
        <authorList>
            <consortium name="The Broad Institute Genome Sequencing Platform"/>
            <person name="Ma L.-J."/>
            <person name="Gale L.R."/>
            <person name="Schwartz D.C."/>
            <person name="Zhou S."/>
            <person name="Corby-Kistler H."/>
            <person name="Young S.K."/>
            <person name="Zeng Q."/>
            <person name="Gargeya S."/>
            <person name="Fitzgerald M."/>
            <person name="Haas B."/>
            <person name="Abouelleil A."/>
            <person name="Alvarado L."/>
            <person name="Arachchi H.M."/>
            <person name="Berlin A."/>
            <person name="Brown A."/>
            <person name="Chapman S.B."/>
            <person name="Chen Z."/>
            <person name="Dunbar C."/>
            <person name="Freedman E."/>
            <person name="Gearin G."/>
            <person name="Gellesch M."/>
            <person name="Goldberg J."/>
            <person name="Griggs A."/>
            <person name="Gujja S."/>
            <person name="Heiman D."/>
            <person name="Howarth C."/>
            <person name="Larson L."/>
            <person name="Lui A."/>
            <person name="MacDonald P.J.P."/>
            <person name="Mehta T."/>
            <person name="Montmayeur A."/>
            <person name="Murphy C."/>
            <person name="Neiman D."/>
            <person name="Pearson M."/>
            <person name="Priest M."/>
            <person name="Roberts A."/>
            <person name="Saif S."/>
            <person name="Shea T."/>
            <person name="Shenoy N."/>
            <person name="Sisk P."/>
            <person name="Stolte C."/>
            <person name="Sykes S."/>
            <person name="Wortman J."/>
            <person name="Nusbaum C."/>
            <person name="Birren B."/>
        </authorList>
    </citation>
    <scope>NUCLEOTIDE SEQUENCE [LARGE SCALE GENOMIC DNA]</scope>
    <source>
        <strain evidence="2">FOSC 3-a</strain>
    </source>
</reference>
<gene>
    <name evidence="1" type="ORF">FOYG_16808</name>
</gene>
<dbReference type="AlphaFoldDB" id="W9HG89"/>
<evidence type="ECO:0000313" key="1">
    <source>
        <dbReference type="EMBL" id="EWY80009.1"/>
    </source>
</evidence>
<dbReference type="EMBL" id="JH717851">
    <property type="protein sequence ID" value="EWY80009.1"/>
    <property type="molecule type" value="Genomic_DNA"/>
</dbReference>
<proteinExistence type="predicted"/>
<organism evidence="1 2">
    <name type="scientific">Fusarium oxysporum NRRL 32931</name>
    <dbReference type="NCBI Taxonomy" id="660029"/>
    <lineage>
        <taxon>Eukaryota</taxon>
        <taxon>Fungi</taxon>
        <taxon>Dikarya</taxon>
        <taxon>Ascomycota</taxon>
        <taxon>Pezizomycotina</taxon>
        <taxon>Sordariomycetes</taxon>
        <taxon>Hypocreomycetidae</taxon>
        <taxon>Hypocreales</taxon>
        <taxon>Nectriaceae</taxon>
        <taxon>Fusarium</taxon>
        <taxon>Fusarium oxysporum species complex</taxon>
    </lineage>
</organism>
<dbReference type="Proteomes" id="UP000030753">
    <property type="component" value="Unassembled WGS sequence"/>
</dbReference>
<dbReference type="HOGENOM" id="CLU_3125050_0_0_1"/>
<evidence type="ECO:0000313" key="2">
    <source>
        <dbReference type="Proteomes" id="UP000030753"/>
    </source>
</evidence>
<sequence length="50" mass="5651">MALIPATRRTSPRPLLQLQDPMMVIVNQGKETHICPFQLMAHQSPTAKPR</sequence>
<accession>W9HG89</accession>